<dbReference type="STRING" id="1858805.M5GC54"/>
<dbReference type="PANTHER" id="PTHR35192:SF2">
    <property type="entry name" value="APPLE DOMAIN-CONTAINING PROTEIN"/>
    <property type="match status" value="1"/>
</dbReference>
<dbReference type="RefSeq" id="XP_040632959.1">
    <property type="nucleotide sequence ID" value="XM_040771483.1"/>
</dbReference>
<gene>
    <name evidence="3" type="ORF">DACRYDRAFT_19383</name>
</gene>
<feature type="signal peptide" evidence="1">
    <location>
        <begin position="1"/>
        <end position="21"/>
    </location>
</feature>
<keyword evidence="4" id="KW-1185">Reference proteome</keyword>
<accession>M5GC54</accession>
<name>M5GC54_DACPD</name>
<evidence type="ECO:0000259" key="2">
    <source>
        <dbReference type="Pfam" id="PF21671"/>
    </source>
</evidence>
<evidence type="ECO:0000313" key="4">
    <source>
        <dbReference type="Proteomes" id="UP000030653"/>
    </source>
</evidence>
<dbReference type="OrthoDB" id="439917at2759"/>
<dbReference type="AlphaFoldDB" id="M5GC54"/>
<feature type="domain" description="Protein CPL1-like" evidence="2">
    <location>
        <begin position="97"/>
        <end position="161"/>
    </location>
</feature>
<organism evidence="3 4">
    <name type="scientific">Dacryopinax primogenitus (strain DJM 731)</name>
    <name type="common">Brown rot fungus</name>
    <dbReference type="NCBI Taxonomy" id="1858805"/>
    <lineage>
        <taxon>Eukaryota</taxon>
        <taxon>Fungi</taxon>
        <taxon>Dikarya</taxon>
        <taxon>Basidiomycota</taxon>
        <taxon>Agaricomycotina</taxon>
        <taxon>Dacrymycetes</taxon>
        <taxon>Dacrymycetales</taxon>
        <taxon>Dacrymycetaceae</taxon>
        <taxon>Dacryopinax</taxon>
    </lineage>
</organism>
<sequence length="177" mass="19196">MKLPALAVFFFLFAGVFGAAALPRWSPSFPRDEAVKPRWSPLPRDATPLKNRGLWPSHRSLERALDLSKRDLILADSRCPMQHTACGVVSAWTRQGWECIDTQMDLESCGGCVTPLMGEIATGIDCTSLEGVEDVACVSGFCTVYSCRDGFTVAADGQTCVVTAKKPGLHQAASIRF</sequence>
<feature type="chain" id="PRO_5004067756" description="Protein CPL1-like domain-containing protein" evidence="1">
    <location>
        <begin position="22"/>
        <end position="177"/>
    </location>
</feature>
<dbReference type="HOGENOM" id="CLU_1517803_0_0_1"/>
<dbReference type="EMBL" id="JH795855">
    <property type="protein sequence ID" value="EJU06065.1"/>
    <property type="molecule type" value="Genomic_DNA"/>
</dbReference>
<dbReference type="InterPro" id="IPR048661">
    <property type="entry name" value="CPL1-like"/>
</dbReference>
<protein>
    <recommendedName>
        <fullName evidence="2">Protein CPL1-like domain-containing protein</fullName>
    </recommendedName>
</protein>
<dbReference type="Proteomes" id="UP000030653">
    <property type="component" value="Unassembled WGS sequence"/>
</dbReference>
<evidence type="ECO:0000313" key="3">
    <source>
        <dbReference type="EMBL" id="EJU06065.1"/>
    </source>
</evidence>
<keyword evidence="1" id="KW-0732">Signal</keyword>
<evidence type="ECO:0000256" key="1">
    <source>
        <dbReference type="SAM" id="SignalP"/>
    </source>
</evidence>
<proteinExistence type="predicted"/>
<dbReference type="Pfam" id="PF21671">
    <property type="entry name" value="CPL1-like"/>
    <property type="match status" value="1"/>
</dbReference>
<dbReference type="GeneID" id="63686545"/>
<dbReference type="PANTHER" id="PTHR35192">
    <property type="entry name" value="PROTEIN, PUTATIVE-RELATED"/>
    <property type="match status" value="1"/>
</dbReference>
<reference evidence="3 4" key="1">
    <citation type="journal article" date="2012" name="Science">
        <title>The Paleozoic origin of enzymatic lignin decomposition reconstructed from 31 fungal genomes.</title>
        <authorList>
            <person name="Floudas D."/>
            <person name="Binder M."/>
            <person name="Riley R."/>
            <person name="Barry K."/>
            <person name="Blanchette R.A."/>
            <person name="Henrissat B."/>
            <person name="Martinez A.T."/>
            <person name="Otillar R."/>
            <person name="Spatafora J.W."/>
            <person name="Yadav J.S."/>
            <person name="Aerts A."/>
            <person name="Benoit I."/>
            <person name="Boyd A."/>
            <person name="Carlson A."/>
            <person name="Copeland A."/>
            <person name="Coutinho P.M."/>
            <person name="de Vries R.P."/>
            <person name="Ferreira P."/>
            <person name="Findley K."/>
            <person name="Foster B."/>
            <person name="Gaskell J."/>
            <person name="Glotzer D."/>
            <person name="Gorecki P."/>
            <person name="Heitman J."/>
            <person name="Hesse C."/>
            <person name="Hori C."/>
            <person name="Igarashi K."/>
            <person name="Jurgens J.A."/>
            <person name="Kallen N."/>
            <person name="Kersten P."/>
            <person name="Kohler A."/>
            <person name="Kuees U."/>
            <person name="Kumar T.K.A."/>
            <person name="Kuo A."/>
            <person name="LaButti K."/>
            <person name="Larrondo L.F."/>
            <person name="Lindquist E."/>
            <person name="Ling A."/>
            <person name="Lombard V."/>
            <person name="Lucas S."/>
            <person name="Lundell T."/>
            <person name="Martin R."/>
            <person name="McLaughlin D.J."/>
            <person name="Morgenstern I."/>
            <person name="Morin E."/>
            <person name="Murat C."/>
            <person name="Nagy L.G."/>
            <person name="Nolan M."/>
            <person name="Ohm R.A."/>
            <person name="Patyshakuliyeva A."/>
            <person name="Rokas A."/>
            <person name="Ruiz-Duenas F.J."/>
            <person name="Sabat G."/>
            <person name="Salamov A."/>
            <person name="Samejima M."/>
            <person name="Schmutz J."/>
            <person name="Slot J.C."/>
            <person name="St John F."/>
            <person name="Stenlid J."/>
            <person name="Sun H."/>
            <person name="Sun S."/>
            <person name="Syed K."/>
            <person name="Tsang A."/>
            <person name="Wiebenga A."/>
            <person name="Young D."/>
            <person name="Pisabarro A."/>
            <person name="Eastwood D.C."/>
            <person name="Martin F."/>
            <person name="Cullen D."/>
            <person name="Grigoriev I.V."/>
            <person name="Hibbett D.S."/>
        </authorList>
    </citation>
    <scope>NUCLEOTIDE SEQUENCE [LARGE SCALE GENOMIC DNA]</scope>
    <source>
        <strain evidence="3 4">DJM-731 SS1</strain>
    </source>
</reference>
<dbReference type="InterPro" id="IPR038955">
    <property type="entry name" value="PriA/CPL1_fungi"/>
</dbReference>